<feature type="transmembrane region" description="Helical" evidence="9">
    <location>
        <begin position="172"/>
        <end position="194"/>
    </location>
</feature>
<sequence length="650" mass="68480">MTDTAIAQPAARGAAGAPARAQGAAAPVVRGSHPVAEQPAMSPGAIVLLFIGLMVAMFMFSLNQTVLATALPTIVGELNGVDQMLWVSTAFMLASTIMMPIYGKIGDLFGRKPLFIFAILMFLVGSTFGVMAHSMGVLILGRVFQGIGGGGMMILSQSIIAAVVPARERGKYMGIMGATFAVSSVAGPLIGGWITEGPGWRWNFALNYPLGALALIAALIFLKVPKHHDGPRPKVDIAGMLIIAQFTTAMVLATAWGGHQYDWDDPIILMLIGVAVIAAVTFVFVELHAPNPMVPMTLFKDRNFVLCTVAGLFLGVAMFGVLSYMPTYLQMVHGIEATLAGFMMVPMMGVMLIVSTAVGFIVSKTGRYKWYPVIGIAIVGVSLVMLSRLKADSSPAEAMIGLGVMGLGLGLSMQILVLIVQNSFPVSMVGTATASNNFFRQIGATLGMSIIGSLFTNRLMNNLQEGMQGLGANAQKAAGGSSSSLTPSLVNQLPTPVHDVIVGAYNDALVPIFLWVAPLTLAAVIILLFVKEKELATRLEPNAGTEREVLGDDAEAPDEDRAQEPRAHEEARAEELRAHEARAHEVTAQQPQARLGHGPAGSVALTPPVPARAGVQAQPAASQEGPAHAGTDDPQQPPAPAQRPRRGPKH</sequence>
<evidence type="ECO:0000256" key="8">
    <source>
        <dbReference type="SAM" id="MobiDB-lite"/>
    </source>
</evidence>
<proteinExistence type="inferred from homology"/>
<feature type="transmembrane region" description="Helical" evidence="9">
    <location>
        <begin position="512"/>
        <end position="530"/>
    </location>
</feature>
<evidence type="ECO:0000256" key="5">
    <source>
        <dbReference type="ARBA" id="ARBA00022692"/>
    </source>
</evidence>
<dbReference type="RefSeq" id="WP_160954293.1">
    <property type="nucleotide sequence ID" value="NZ_WWEQ01000091.1"/>
</dbReference>
<feature type="transmembrane region" description="Helical" evidence="9">
    <location>
        <begin position="368"/>
        <end position="386"/>
    </location>
</feature>
<feature type="transmembrane region" description="Helical" evidence="9">
    <location>
        <begin position="398"/>
        <end position="420"/>
    </location>
</feature>
<feature type="transmembrane region" description="Helical" evidence="9">
    <location>
        <begin position="237"/>
        <end position="255"/>
    </location>
</feature>
<comment type="subcellular location">
    <subcellularLocation>
        <location evidence="1">Cell membrane</location>
        <topology evidence="1">Multi-pass membrane protein</topology>
    </subcellularLocation>
</comment>
<evidence type="ECO:0000313" key="12">
    <source>
        <dbReference type="Proteomes" id="UP000469215"/>
    </source>
</evidence>
<keyword evidence="4" id="KW-1003">Cell membrane</keyword>
<keyword evidence="12" id="KW-1185">Reference proteome</keyword>
<reference evidence="11 12" key="1">
    <citation type="submission" date="2020-01" db="EMBL/GenBank/DDBJ databases">
        <authorList>
            <person name="Deng T."/>
        </authorList>
    </citation>
    <scope>NUCLEOTIDE SEQUENCE [LARGE SCALE GENOMIC DNA]</scope>
    <source>
        <strain evidence="11 12">5221</strain>
    </source>
</reference>
<feature type="transmembrane region" description="Helical" evidence="9">
    <location>
        <begin position="441"/>
        <end position="460"/>
    </location>
</feature>
<dbReference type="SUPFAM" id="SSF103473">
    <property type="entry name" value="MFS general substrate transporter"/>
    <property type="match status" value="1"/>
</dbReference>
<feature type="compositionally biased region" description="Basic and acidic residues" evidence="8">
    <location>
        <begin position="559"/>
        <end position="585"/>
    </location>
</feature>
<dbReference type="InterPro" id="IPR036259">
    <property type="entry name" value="MFS_trans_sf"/>
</dbReference>
<comment type="similarity">
    <text evidence="2">Belongs to the major facilitator superfamily. TCR/Tet family.</text>
</comment>
<feature type="transmembrane region" description="Helical" evidence="9">
    <location>
        <begin position="206"/>
        <end position="225"/>
    </location>
</feature>
<dbReference type="PROSITE" id="PS50850">
    <property type="entry name" value="MFS"/>
    <property type="match status" value="1"/>
</dbReference>
<feature type="transmembrane region" description="Helical" evidence="9">
    <location>
        <begin position="114"/>
        <end position="140"/>
    </location>
</feature>
<dbReference type="Pfam" id="PF07690">
    <property type="entry name" value="MFS_1"/>
    <property type="match status" value="1"/>
</dbReference>
<dbReference type="AlphaFoldDB" id="A0A6N9HA07"/>
<evidence type="ECO:0000256" key="6">
    <source>
        <dbReference type="ARBA" id="ARBA00022989"/>
    </source>
</evidence>
<feature type="transmembrane region" description="Helical" evidence="9">
    <location>
        <begin position="267"/>
        <end position="285"/>
    </location>
</feature>
<feature type="domain" description="Major facilitator superfamily (MFS) profile" evidence="10">
    <location>
        <begin position="49"/>
        <end position="535"/>
    </location>
</feature>
<keyword evidence="7 9" id="KW-0472">Membrane</keyword>
<feature type="transmembrane region" description="Helical" evidence="9">
    <location>
        <begin position="45"/>
        <end position="63"/>
    </location>
</feature>
<dbReference type="PANTHER" id="PTHR23501">
    <property type="entry name" value="MAJOR FACILITATOR SUPERFAMILY"/>
    <property type="match status" value="1"/>
</dbReference>
<accession>A0A6N9HA07</accession>
<dbReference type="GO" id="GO:0005886">
    <property type="term" value="C:plasma membrane"/>
    <property type="evidence" value="ECO:0007669"/>
    <property type="project" value="UniProtKB-SubCell"/>
</dbReference>
<evidence type="ECO:0000256" key="3">
    <source>
        <dbReference type="ARBA" id="ARBA00022448"/>
    </source>
</evidence>
<evidence type="ECO:0000256" key="4">
    <source>
        <dbReference type="ARBA" id="ARBA00022475"/>
    </source>
</evidence>
<evidence type="ECO:0000256" key="2">
    <source>
        <dbReference type="ARBA" id="ARBA00007520"/>
    </source>
</evidence>
<feature type="region of interest" description="Disordered" evidence="8">
    <location>
        <begin position="544"/>
        <end position="650"/>
    </location>
</feature>
<dbReference type="Proteomes" id="UP000469215">
    <property type="component" value="Unassembled WGS sequence"/>
</dbReference>
<comment type="caution">
    <text evidence="11">The sequence shown here is derived from an EMBL/GenBank/DDBJ whole genome shotgun (WGS) entry which is preliminary data.</text>
</comment>
<name>A0A6N9HA07_9MICO</name>
<protein>
    <submittedName>
        <fullName evidence="11">DHA2 family efflux MFS transporter permease subunit</fullName>
    </submittedName>
</protein>
<keyword evidence="3" id="KW-0813">Transport</keyword>
<dbReference type="Gene3D" id="1.20.1720.10">
    <property type="entry name" value="Multidrug resistance protein D"/>
    <property type="match status" value="1"/>
</dbReference>
<dbReference type="NCBIfam" id="TIGR00711">
    <property type="entry name" value="efflux_EmrB"/>
    <property type="match status" value="1"/>
</dbReference>
<feature type="transmembrane region" description="Helical" evidence="9">
    <location>
        <begin position="337"/>
        <end position="361"/>
    </location>
</feature>
<gene>
    <name evidence="11" type="ORF">GSY69_13190</name>
</gene>
<feature type="transmembrane region" description="Helical" evidence="9">
    <location>
        <begin position="305"/>
        <end position="325"/>
    </location>
</feature>
<dbReference type="CDD" id="cd17502">
    <property type="entry name" value="MFS_Azr1_MDR_like"/>
    <property type="match status" value="1"/>
</dbReference>
<dbReference type="InterPro" id="IPR011701">
    <property type="entry name" value="MFS"/>
</dbReference>
<dbReference type="PANTHER" id="PTHR23501:SF197">
    <property type="entry name" value="COMD"/>
    <property type="match status" value="1"/>
</dbReference>
<evidence type="ECO:0000256" key="9">
    <source>
        <dbReference type="SAM" id="Phobius"/>
    </source>
</evidence>
<keyword evidence="6 9" id="KW-1133">Transmembrane helix</keyword>
<keyword evidence="5 9" id="KW-0812">Transmembrane</keyword>
<dbReference type="InterPro" id="IPR004638">
    <property type="entry name" value="EmrB-like"/>
</dbReference>
<dbReference type="GO" id="GO:0022857">
    <property type="term" value="F:transmembrane transporter activity"/>
    <property type="evidence" value="ECO:0007669"/>
    <property type="project" value="InterPro"/>
</dbReference>
<dbReference type="InterPro" id="IPR020846">
    <property type="entry name" value="MFS_dom"/>
</dbReference>
<evidence type="ECO:0000313" key="11">
    <source>
        <dbReference type="EMBL" id="MYM20887.1"/>
    </source>
</evidence>
<dbReference type="PRINTS" id="PR01036">
    <property type="entry name" value="TCRTETB"/>
</dbReference>
<feature type="transmembrane region" description="Helical" evidence="9">
    <location>
        <begin position="146"/>
        <end position="165"/>
    </location>
</feature>
<dbReference type="FunFam" id="1.20.1720.10:FF:000004">
    <property type="entry name" value="EmrB/QacA family drug resistance transporter"/>
    <property type="match status" value="1"/>
</dbReference>
<evidence type="ECO:0000259" key="10">
    <source>
        <dbReference type="PROSITE" id="PS50850"/>
    </source>
</evidence>
<evidence type="ECO:0000256" key="7">
    <source>
        <dbReference type="ARBA" id="ARBA00023136"/>
    </source>
</evidence>
<organism evidence="11 12">
    <name type="scientific">Brevibacterium rongguiense</name>
    <dbReference type="NCBI Taxonomy" id="2695267"/>
    <lineage>
        <taxon>Bacteria</taxon>
        <taxon>Bacillati</taxon>
        <taxon>Actinomycetota</taxon>
        <taxon>Actinomycetes</taxon>
        <taxon>Micrococcales</taxon>
        <taxon>Brevibacteriaceae</taxon>
        <taxon>Brevibacterium</taxon>
    </lineage>
</organism>
<dbReference type="EMBL" id="WWEQ01000091">
    <property type="protein sequence ID" value="MYM20887.1"/>
    <property type="molecule type" value="Genomic_DNA"/>
</dbReference>
<dbReference type="Gene3D" id="1.20.1250.20">
    <property type="entry name" value="MFS general substrate transporter like domains"/>
    <property type="match status" value="1"/>
</dbReference>
<evidence type="ECO:0000256" key="1">
    <source>
        <dbReference type="ARBA" id="ARBA00004651"/>
    </source>
</evidence>
<feature type="transmembrane region" description="Helical" evidence="9">
    <location>
        <begin position="83"/>
        <end position="102"/>
    </location>
</feature>